<name>A0ABZ2CDG2_9BACI</name>
<dbReference type="NCBIfam" id="TIGR01728">
    <property type="entry name" value="SsuA_fam"/>
    <property type="match status" value="1"/>
</dbReference>
<evidence type="ECO:0000256" key="1">
    <source>
        <dbReference type="ARBA" id="ARBA00004418"/>
    </source>
</evidence>
<keyword evidence="6" id="KW-0449">Lipoprotein</keyword>
<proteinExistence type="inferred from homology"/>
<accession>A0ABZ2CDG2</accession>
<feature type="domain" description="Solute-binding protein family 3/N-terminal" evidence="7">
    <location>
        <begin position="42"/>
        <end position="262"/>
    </location>
</feature>
<keyword evidence="5" id="KW-0564">Palmitate</keyword>
<dbReference type="EMBL" id="CP137640">
    <property type="protein sequence ID" value="WVX80062.1"/>
    <property type="molecule type" value="Genomic_DNA"/>
</dbReference>
<dbReference type="Proteomes" id="UP001357223">
    <property type="component" value="Chromosome"/>
</dbReference>
<dbReference type="InterPro" id="IPR010067">
    <property type="entry name" value="ABC_SsuA_sub-bd"/>
</dbReference>
<gene>
    <name evidence="8" type="ORF">R4Z09_22680</name>
</gene>
<evidence type="ECO:0000256" key="6">
    <source>
        <dbReference type="ARBA" id="ARBA00023288"/>
    </source>
</evidence>
<dbReference type="Gene3D" id="3.40.190.10">
    <property type="entry name" value="Periplasmic binding protein-like II"/>
    <property type="match status" value="2"/>
</dbReference>
<dbReference type="CDD" id="cd01008">
    <property type="entry name" value="PBP2_NrtA_SsuA_CpmA_like"/>
    <property type="match status" value="1"/>
</dbReference>
<dbReference type="PANTHER" id="PTHR30024">
    <property type="entry name" value="ALIPHATIC SULFONATES-BINDING PROTEIN-RELATED"/>
    <property type="match status" value="1"/>
</dbReference>
<dbReference type="InterPro" id="IPR015168">
    <property type="entry name" value="SsuA/THI5"/>
</dbReference>
<evidence type="ECO:0000256" key="3">
    <source>
        <dbReference type="ARBA" id="ARBA00022448"/>
    </source>
</evidence>
<dbReference type="InterPro" id="IPR001638">
    <property type="entry name" value="Solute-binding_3/MltF_N"/>
</dbReference>
<evidence type="ECO:0000256" key="4">
    <source>
        <dbReference type="ARBA" id="ARBA00022729"/>
    </source>
</evidence>
<evidence type="ECO:0000259" key="7">
    <source>
        <dbReference type="SMART" id="SM00062"/>
    </source>
</evidence>
<reference evidence="8 9" key="1">
    <citation type="submission" date="2023-10" db="EMBL/GenBank/DDBJ databases">
        <title>Niallia locisalis sp.nov. isolated from a salt pond sample.</title>
        <authorList>
            <person name="Li X.-J."/>
            <person name="Dong L."/>
        </authorList>
    </citation>
    <scope>NUCLEOTIDE SEQUENCE [LARGE SCALE GENOMIC DNA]</scope>
    <source>
        <strain evidence="8 9">DSM 29761</strain>
    </source>
</reference>
<dbReference type="PROSITE" id="PS51257">
    <property type="entry name" value="PROKAR_LIPOPROTEIN"/>
    <property type="match status" value="1"/>
</dbReference>
<evidence type="ECO:0000313" key="9">
    <source>
        <dbReference type="Proteomes" id="UP001357223"/>
    </source>
</evidence>
<dbReference type="SMART" id="SM00062">
    <property type="entry name" value="PBPb"/>
    <property type="match status" value="1"/>
</dbReference>
<comment type="subcellular location">
    <subcellularLocation>
        <location evidence="1">Periplasm</location>
    </subcellularLocation>
</comment>
<evidence type="ECO:0000256" key="5">
    <source>
        <dbReference type="ARBA" id="ARBA00023139"/>
    </source>
</evidence>
<organism evidence="8 9">
    <name type="scientific">Niallia oryzisoli</name>
    <dbReference type="NCBI Taxonomy" id="1737571"/>
    <lineage>
        <taxon>Bacteria</taxon>
        <taxon>Bacillati</taxon>
        <taxon>Bacillota</taxon>
        <taxon>Bacilli</taxon>
        <taxon>Bacillales</taxon>
        <taxon>Bacillaceae</taxon>
        <taxon>Niallia</taxon>
    </lineage>
</organism>
<protein>
    <submittedName>
        <fullName evidence="8">Aliphatic sulfonate ABC transporter substrate-binding protein</fullName>
    </submittedName>
</protein>
<keyword evidence="3" id="KW-0813">Transport</keyword>
<keyword evidence="9" id="KW-1185">Reference proteome</keyword>
<dbReference type="PANTHER" id="PTHR30024:SF42">
    <property type="entry name" value="ALIPHATIC SULFONATES-BINDING PROTEIN-RELATED"/>
    <property type="match status" value="1"/>
</dbReference>
<comment type="similarity">
    <text evidence="2">Belongs to the bacterial solute-binding protein SsuA/TauA family.</text>
</comment>
<evidence type="ECO:0000256" key="2">
    <source>
        <dbReference type="ARBA" id="ARBA00010742"/>
    </source>
</evidence>
<evidence type="ECO:0000313" key="8">
    <source>
        <dbReference type="EMBL" id="WVX80062.1"/>
    </source>
</evidence>
<keyword evidence="4" id="KW-0732">Signal</keyword>
<dbReference type="SUPFAM" id="SSF53850">
    <property type="entry name" value="Periplasmic binding protein-like II"/>
    <property type="match status" value="1"/>
</dbReference>
<sequence>MKRHRKSLIGSVFIFLLAIILTGCSTGASSSTQKSKKDDPIVVKIALNGKMNPLTIGREKGWFEEEFAPLNAEIEWSEFTSGPPLLESLAANHVDLSFLGDGALIAGLDKKLPFEVIAQTSDGKSNVRILTHNDSSINSIEDLKGKKVGVASGTTGQVYLAKALKFHGLTLDDVKIINLQPDDAQSAFETKQLDAWAVWEPYKTNNVDKGIAKELKVDGEILAPGAIIARTGFAEEHPEVVEAYLRVYKKAADWRIEHPDEAAEIYSEATKIPVETIKKIIVADEPNIFFSKESIKAQQESIETLVQVGYIKNEFNFEERINYKYIDEAFSKK</sequence>
<dbReference type="RefSeq" id="WP_338448993.1">
    <property type="nucleotide sequence ID" value="NZ_CP137640.1"/>
</dbReference>
<dbReference type="Pfam" id="PF09084">
    <property type="entry name" value="NMT1"/>
    <property type="match status" value="1"/>
</dbReference>